<organism evidence="2 3">
    <name type="scientific">Neisseria elongata</name>
    <dbReference type="NCBI Taxonomy" id="495"/>
    <lineage>
        <taxon>Bacteria</taxon>
        <taxon>Pseudomonadati</taxon>
        <taxon>Pseudomonadota</taxon>
        <taxon>Betaproteobacteria</taxon>
        <taxon>Neisseriales</taxon>
        <taxon>Neisseriaceae</taxon>
        <taxon>Neisseria</taxon>
    </lineage>
</organism>
<sequence length="62" mass="7152">MNHKTFTMTVILTTFAAAMWFGYLFASDRIGGGEFFLYMAATIPALLLFRILYSLILRNRRP</sequence>
<feature type="transmembrane region" description="Helical" evidence="1">
    <location>
        <begin position="36"/>
        <end position="56"/>
    </location>
</feature>
<evidence type="ECO:0000313" key="3">
    <source>
        <dbReference type="Proteomes" id="UP000254927"/>
    </source>
</evidence>
<keyword evidence="1" id="KW-1133">Transmembrane helix</keyword>
<evidence type="ECO:0000313" key="2">
    <source>
        <dbReference type="EMBL" id="STZ67593.1"/>
    </source>
</evidence>
<dbReference type="Proteomes" id="UP000254927">
    <property type="component" value="Unassembled WGS sequence"/>
</dbReference>
<reference evidence="2 3" key="1">
    <citation type="submission" date="2018-06" db="EMBL/GenBank/DDBJ databases">
        <authorList>
            <consortium name="Pathogen Informatics"/>
            <person name="Doyle S."/>
        </authorList>
    </citation>
    <scope>NUCLEOTIDE SEQUENCE [LARGE SCALE GENOMIC DNA]</scope>
    <source>
        <strain evidence="2 3">NCTC10660</strain>
    </source>
</reference>
<evidence type="ECO:0000256" key="1">
    <source>
        <dbReference type="SAM" id="Phobius"/>
    </source>
</evidence>
<accession>A0A378U0A5</accession>
<gene>
    <name evidence="2" type="ORF">NCTC10660_01077</name>
</gene>
<keyword evidence="1" id="KW-0812">Transmembrane</keyword>
<dbReference type="GeneID" id="93352062"/>
<name>A0A378U0A5_NEIEL</name>
<dbReference type="AlphaFoldDB" id="A0A378U0A5"/>
<proteinExistence type="predicted"/>
<keyword evidence="1" id="KW-0472">Membrane</keyword>
<protein>
    <submittedName>
        <fullName evidence="2">Uncharacterized protein</fullName>
    </submittedName>
</protein>
<dbReference type="EMBL" id="UGQW01000002">
    <property type="protein sequence ID" value="STZ67593.1"/>
    <property type="molecule type" value="Genomic_DNA"/>
</dbReference>
<dbReference type="RefSeq" id="WP_074894589.1">
    <property type="nucleotide sequence ID" value="NZ_CP031252.1"/>
</dbReference>